<protein>
    <submittedName>
        <fullName evidence="1">Stage VI sporulation protein F</fullName>
    </submittedName>
</protein>
<dbReference type="RefSeq" id="WP_093191217.1">
    <property type="nucleotide sequence ID" value="NZ_FNEV01000001.1"/>
</dbReference>
<dbReference type="EMBL" id="FNEV01000001">
    <property type="protein sequence ID" value="SDI97987.1"/>
    <property type="molecule type" value="Genomic_DNA"/>
</dbReference>
<name>A0A1G8PZW6_9BACI</name>
<organism evidence="1 2">
    <name type="scientific">Salimicrobium halophilum</name>
    <dbReference type="NCBI Taxonomy" id="86666"/>
    <lineage>
        <taxon>Bacteria</taxon>
        <taxon>Bacillati</taxon>
        <taxon>Bacillota</taxon>
        <taxon>Bacilli</taxon>
        <taxon>Bacillales</taxon>
        <taxon>Bacillaceae</taxon>
        <taxon>Salimicrobium</taxon>
    </lineage>
</organism>
<gene>
    <name evidence="1" type="ORF">SAMN04490247_0310</name>
</gene>
<dbReference type="Pfam" id="PF14069">
    <property type="entry name" value="SpoVIF"/>
    <property type="match status" value="1"/>
</dbReference>
<dbReference type="OrthoDB" id="2474248at2"/>
<evidence type="ECO:0000313" key="2">
    <source>
        <dbReference type="Proteomes" id="UP000199225"/>
    </source>
</evidence>
<dbReference type="InterPro" id="IPR025942">
    <property type="entry name" value="SpoVIF"/>
</dbReference>
<dbReference type="AlphaFoldDB" id="A0A1G8PZW6"/>
<proteinExistence type="predicted"/>
<sequence>MSEGIFDYLKNQANIDKSEIYQMVDAVQHADMNDEQTVRRIVRQLSRLANKRISSSKEDKIVEAIVKNQVPMDMKTLENYLK</sequence>
<accession>A0A1G8PZW6</accession>
<reference evidence="2" key="1">
    <citation type="submission" date="2016-10" db="EMBL/GenBank/DDBJ databases">
        <authorList>
            <person name="Varghese N."/>
            <person name="Submissions S."/>
        </authorList>
    </citation>
    <scope>NUCLEOTIDE SEQUENCE [LARGE SCALE GENOMIC DNA]</scope>
    <source>
        <strain evidence="2">DSM 4771</strain>
    </source>
</reference>
<dbReference type="STRING" id="86666.SAMN04490247_0310"/>
<dbReference type="Proteomes" id="UP000199225">
    <property type="component" value="Unassembled WGS sequence"/>
</dbReference>
<evidence type="ECO:0000313" key="1">
    <source>
        <dbReference type="EMBL" id="SDI97987.1"/>
    </source>
</evidence>
<keyword evidence="2" id="KW-1185">Reference proteome</keyword>